<evidence type="ECO:0000256" key="1">
    <source>
        <dbReference type="SAM" id="Phobius"/>
    </source>
</evidence>
<dbReference type="AlphaFoldDB" id="F0W5D1"/>
<sequence length="82" mass="9418">MLENDTKSCPRKIANRTYDSIVRISYPNVACNTACFVLWICVLAIRPTYRKFQLSHSPGYPSKQECISVFSRKLKLSLHCCC</sequence>
<dbReference type="HOGENOM" id="CLU_2563167_0_0_1"/>
<dbReference type="EMBL" id="FR824065">
    <property type="protein sequence ID" value="CCA16322.1"/>
    <property type="molecule type" value="Genomic_DNA"/>
</dbReference>
<protein>
    <submittedName>
        <fullName evidence="2">AlNc14C20G2097 protein</fullName>
    </submittedName>
</protein>
<feature type="transmembrane region" description="Helical" evidence="1">
    <location>
        <begin position="24"/>
        <end position="45"/>
    </location>
</feature>
<reference evidence="2" key="1">
    <citation type="journal article" date="2011" name="PLoS Biol.">
        <title>Gene gain and loss during evolution of obligate parasitism in the white rust pathogen of Arabidopsis thaliana.</title>
        <authorList>
            <person name="Kemen E."/>
            <person name="Gardiner A."/>
            <person name="Schultz-Larsen T."/>
            <person name="Kemen A.C."/>
            <person name="Balmuth A.L."/>
            <person name="Robert-Seilaniantz A."/>
            <person name="Bailey K."/>
            <person name="Holub E."/>
            <person name="Studholme D.J."/>
            <person name="Maclean D."/>
            <person name="Jones J.D."/>
        </authorList>
    </citation>
    <scope>NUCLEOTIDE SEQUENCE</scope>
</reference>
<name>F0W5D1_9STRA</name>
<gene>
    <name evidence="2" type="primary">AlNc14C20G2097</name>
    <name evidence="2" type="ORF">ALNC14_024650</name>
</gene>
<evidence type="ECO:0000313" key="2">
    <source>
        <dbReference type="EMBL" id="CCA16322.1"/>
    </source>
</evidence>
<organism evidence="2">
    <name type="scientific">Albugo laibachii Nc14</name>
    <dbReference type="NCBI Taxonomy" id="890382"/>
    <lineage>
        <taxon>Eukaryota</taxon>
        <taxon>Sar</taxon>
        <taxon>Stramenopiles</taxon>
        <taxon>Oomycota</taxon>
        <taxon>Peronosporomycetes</taxon>
        <taxon>Albuginales</taxon>
        <taxon>Albuginaceae</taxon>
        <taxon>Albugo</taxon>
    </lineage>
</organism>
<keyword evidence="1" id="KW-1133">Transmembrane helix</keyword>
<accession>F0W5D1</accession>
<keyword evidence="1" id="KW-0812">Transmembrane</keyword>
<keyword evidence="1" id="KW-0472">Membrane</keyword>
<proteinExistence type="predicted"/>
<reference evidence="2" key="2">
    <citation type="submission" date="2011-02" db="EMBL/GenBank/DDBJ databases">
        <authorList>
            <person name="MacLean D."/>
        </authorList>
    </citation>
    <scope>NUCLEOTIDE SEQUENCE</scope>
</reference>